<dbReference type="InterPro" id="IPR036047">
    <property type="entry name" value="F-box-like_dom_sf"/>
</dbReference>
<name>A0A4U0Y6J8_9PEZI</name>
<keyword evidence="3" id="KW-1185">Reference proteome</keyword>
<organism evidence="2 3">
    <name type="scientific">Friedmanniomyces simplex</name>
    <dbReference type="NCBI Taxonomy" id="329884"/>
    <lineage>
        <taxon>Eukaryota</taxon>
        <taxon>Fungi</taxon>
        <taxon>Dikarya</taxon>
        <taxon>Ascomycota</taxon>
        <taxon>Pezizomycotina</taxon>
        <taxon>Dothideomycetes</taxon>
        <taxon>Dothideomycetidae</taxon>
        <taxon>Mycosphaerellales</taxon>
        <taxon>Teratosphaeriaceae</taxon>
        <taxon>Friedmanniomyces</taxon>
    </lineage>
</organism>
<comment type="caution">
    <text evidence="2">The sequence shown here is derived from an EMBL/GenBank/DDBJ whole genome shotgun (WGS) entry which is preliminary data.</text>
</comment>
<accession>A0A4U0Y6J8</accession>
<evidence type="ECO:0008006" key="4">
    <source>
        <dbReference type="Google" id="ProtNLM"/>
    </source>
</evidence>
<sequence length="267" mass="30127">ELTMSPALLDAFTQPCDEHTLFGVTEMLGAVLLQLPTTTIFTAQAVCKSFRDAVQTTPEIRQHLFLDLHPNAATQPLLTSSTLVFMRYRNASLINRNAYFDTGRNMWRVTDYIFCNAPDPQSGVLEDQLHVKLETIQKRGGIQFTPRGVQGPEQCGAMQTYISSKPLRIVLTIEFVDCEGDAGDYWFHTGTTEPLRVWELLVKADDTVDEYDDEVREANEMEDDSEDGSGDEEEESSEDSGDEDEDGAEYEKDEEAEEEEEDEEEAE</sequence>
<feature type="region of interest" description="Disordered" evidence="1">
    <location>
        <begin position="213"/>
        <end position="267"/>
    </location>
</feature>
<gene>
    <name evidence="2" type="ORF">B0A55_02965</name>
</gene>
<dbReference type="EMBL" id="NAJQ01000013">
    <property type="protein sequence ID" value="TKA83255.1"/>
    <property type="molecule type" value="Genomic_DNA"/>
</dbReference>
<feature type="non-terminal residue" evidence="2">
    <location>
        <position position="1"/>
    </location>
</feature>
<evidence type="ECO:0000313" key="2">
    <source>
        <dbReference type="EMBL" id="TKA83255.1"/>
    </source>
</evidence>
<dbReference type="AlphaFoldDB" id="A0A4U0Y6J8"/>
<dbReference type="OrthoDB" id="3800738at2759"/>
<reference evidence="2 3" key="1">
    <citation type="submission" date="2017-03" db="EMBL/GenBank/DDBJ databases">
        <title>Genomes of endolithic fungi from Antarctica.</title>
        <authorList>
            <person name="Coleine C."/>
            <person name="Masonjones S."/>
            <person name="Stajich J.E."/>
        </authorList>
    </citation>
    <scope>NUCLEOTIDE SEQUENCE [LARGE SCALE GENOMIC DNA]</scope>
    <source>
        <strain evidence="2 3">CCFEE 5184</strain>
    </source>
</reference>
<evidence type="ECO:0000313" key="3">
    <source>
        <dbReference type="Proteomes" id="UP000309340"/>
    </source>
</evidence>
<proteinExistence type="predicted"/>
<protein>
    <recommendedName>
        <fullName evidence="4">F-box domain-containing protein</fullName>
    </recommendedName>
</protein>
<dbReference type="Proteomes" id="UP000309340">
    <property type="component" value="Unassembled WGS sequence"/>
</dbReference>
<evidence type="ECO:0000256" key="1">
    <source>
        <dbReference type="SAM" id="MobiDB-lite"/>
    </source>
</evidence>
<dbReference type="SUPFAM" id="SSF81383">
    <property type="entry name" value="F-box domain"/>
    <property type="match status" value="1"/>
</dbReference>